<dbReference type="InterPro" id="IPR020845">
    <property type="entry name" value="AMP-binding_CS"/>
</dbReference>
<dbReference type="Pfam" id="PF00501">
    <property type="entry name" value="AMP-binding"/>
    <property type="match status" value="1"/>
</dbReference>
<evidence type="ECO:0000259" key="2">
    <source>
        <dbReference type="Pfam" id="PF13193"/>
    </source>
</evidence>
<dbReference type="Gene3D" id="3.40.50.12780">
    <property type="entry name" value="N-terminal domain of ligase-like"/>
    <property type="match status" value="1"/>
</dbReference>
<reference evidence="3 4" key="1">
    <citation type="journal article" date="2017" name="Int. J. Syst. Evol. Microbiol.">
        <title>Solibacillus kalamii sp. nov., isolated from a high-efficiency particulate arrestance filter system used in the International Space Station.</title>
        <authorList>
            <person name="Checinska Sielaff A."/>
            <person name="Kumar R.M."/>
            <person name="Pal D."/>
            <person name="Mayilraj S."/>
            <person name="Venkateswaran K."/>
        </authorList>
    </citation>
    <scope>NUCLEOTIDE SEQUENCE [LARGE SCALE GENOMIC DNA]</scope>
    <source>
        <strain evidence="3 4">ISSFR-015</strain>
    </source>
</reference>
<comment type="caution">
    <text evidence="3">The sequence shown here is derived from an EMBL/GenBank/DDBJ whole genome shotgun (WGS) entry which is preliminary data.</text>
</comment>
<dbReference type="InterPro" id="IPR050237">
    <property type="entry name" value="ATP-dep_AMP-bd_enzyme"/>
</dbReference>
<accession>A0ABX3ZEL6</accession>
<dbReference type="SUPFAM" id="SSF56801">
    <property type="entry name" value="Acetyl-CoA synthetase-like"/>
    <property type="match status" value="1"/>
</dbReference>
<keyword evidence="4" id="KW-1185">Reference proteome</keyword>
<feature type="domain" description="AMP-dependent synthetase/ligase" evidence="1">
    <location>
        <begin position="20"/>
        <end position="379"/>
    </location>
</feature>
<proteinExistence type="predicted"/>
<gene>
    <name evidence="3" type="ORF">CBM15_13670</name>
</gene>
<dbReference type="CDD" id="cd17631">
    <property type="entry name" value="FACL_FadD13-like"/>
    <property type="match status" value="1"/>
</dbReference>
<dbReference type="Pfam" id="PF13193">
    <property type="entry name" value="AMP-binding_C"/>
    <property type="match status" value="1"/>
</dbReference>
<evidence type="ECO:0000313" key="3">
    <source>
        <dbReference type="EMBL" id="OUZ38131.1"/>
    </source>
</evidence>
<dbReference type="InterPro" id="IPR000873">
    <property type="entry name" value="AMP-dep_synth/lig_dom"/>
</dbReference>
<dbReference type="InterPro" id="IPR025110">
    <property type="entry name" value="AMP-bd_C"/>
</dbReference>
<dbReference type="PANTHER" id="PTHR43767">
    <property type="entry name" value="LONG-CHAIN-FATTY-ACID--COA LIGASE"/>
    <property type="match status" value="1"/>
</dbReference>
<dbReference type="PROSITE" id="PS00455">
    <property type="entry name" value="AMP_BINDING"/>
    <property type="match status" value="1"/>
</dbReference>
<dbReference type="Gene3D" id="3.30.300.30">
    <property type="match status" value="1"/>
</dbReference>
<organism evidence="3 4">
    <name type="scientific">Solibacillus kalamii</name>
    <dbReference type="NCBI Taxonomy" id="1748298"/>
    <lineage>
        <taxon>Bacteria</taxon>
        <taxon>Bacillati</taxon>
        <taxon>Bacillota</taxon>
        <taxon>Bacilli</taxon>
        <taxon>Bacillales</taxon>
        <taxon>Caryophanaceae</taxon>
        <taxon>Solibacillus</taxon>
    </lineage>
</organism>
<dbReference type="EMBL" id="NHNT01000010">
    <property type="protein sequence ID" value="OUZ38131.1"/>
    <property type="molecule type" value="Genomic_DNA"/>
</dbReference>
<dbReference type="Proteomes" id="UP000196594">
    <property type="component" value="Unassembled WGS sequence"/>
</dbReference>
<dbReference type="InterPro" id="IPR042099">
    <property type="entry name" value="ANL_N_sf"/>
</dbReference>
<feature type="domain" description="AMP-binding enzyme C-terminal" evidence="2">
    <location>
        <begin position="429"/>
        <end position="504"/>
    </location>
</feature>
<sequence>MEQKVLSMSQQLLIGEALKYAAHNVPERDAFIYGNRRITYRELLTRSMHLAGWLQARGIGVNDKVGCLLKNGLPFVELYFGVSLCGGVFVPINFRLVSKEIEYIVNQSDVTILFIEEEFIESIRSINLPQVKLIVPIKCGDSELQTKMISYEAIYSTPADYEEVNFTDEHAHAIIYTSGTTGKPKGAVLTHKNYYMNAMNKLYHSPPRKGAKQLIIPPLFHVAALSSLLQNCLIEGTIILHREFQPDVVLKTIQDEKIETMFMVPAMWNFLFQVPNLLEYDLSSMTNCALGGAICPIEIKKKILQVFKNASILEAFGQTEMSPSTTYLAGEDALRKTESVGKPSINVRVRIVDEEMNDVPVGEVGEIVYQGPTTMKEYYKNKEATEEAFKGGWFHSGDLVRMDEEGFIYVVDRKKDMIISGGENVYPKELEDVLYSHPDILEAAVVGIPDPQWGEAVKAFIVLKPGKQMTEEQVIRYCQNSIASYKKPRAIEFMESLPRNATGKVLKTVLRTGAYQL</sequence>
<protein>
    <submittedName>
        <fullName evidence="3">Acyl-CoA synthetase</fullName>
    </submittedName>
</protein>
<evidence type="ECO:0000259" key="1">
    <source>
        <dbReference type="Pfam" id="PF00501"/>
    </source>
</evidence>
<dbReference type="RefSeq" id="WP_087617938.1">
    <property type="nucleotide sequence ID" value="NZ_JAFBEY010000014.1"/>
</dbReference>
<evidence type="ECO:0000313" key="4">
    <source>
        <dbReference type="Proteomes" id="UP000196594"/>
    </source>
</evidence>
<dbReference type="PANTHER" id="PTHR43767:SF1">
    <property type="entry name" value="NONRIBOSOMAL PEPTIDE SYNTHASE PES1 (EUROFUNG)-RELATED"/>
    <property type="match status" value="1"/>
</dbReference>
<name>A0ABX3ZEL6_9BACL</name>
<dbReference type="NCBIfam" id="NF004837">
    <property type="entry name" value="PRK06187.1"/>
    <property type="match status" value="1"/>
</dbReference>
<dbReference type="InterPro" id="IPR045851">
    <property type="entry name" value="AMP-bd_C_sf"/>
</dbReference>